<dbReference type="Gene3D" id="3.10.110.10">
    <property type="entry name" value="Ubiquitin Conjugating Enzyme"/>
    <property type="match status" value="1"/>
</dbReference>
<evidence type="ECO:0000259" key="7">
    <source>
        <dbReference type="PROSITE" id="PS51312"/>
    </source>
</evidence>
<protein>
    <recommendedName>
        <fullName evidence="7">SB domain-containing protein</fullName>
    </recommendedName>
</protein>
<dbReference type="InterPro" id="IPR037202">
    <property type="entry name" value="ESCRT_assembly_dom"/>
</dbReference>
<evidence type="ECO:0000256" key="2">
    <source>
        <dbReference type="ARBA" id="ARBA00022448"/>
    </source>
</evidence>
<organism evidence="8 9">
    <name type="scientific">Trypanosoma theileri</name>
    <dbReference type="NCBI Taxonomy" id="67003"/>
    <lineage>
        <taxon>Eukaryota</taxon>
        <taxon>Discoba</taxon>
        <taxon>Euglenozoa</taxon>
        <taxon>Kinetoplastea</taxon>
        <taxon>Metakinetoplastina</taxon>
        <taxon>Trypanosomatida</taxon>
        <taxon>Trypanosomatidae</taxon>
        <taxon>Trypanosoma</taxon>
    </lineage>
</organism>
<keyword evidence="2 5" id="KW-0813">Transport</keyword>
<dbReference type="Pfam" id="PF09454">
    <property type="entry name" value="Vps23_core"/>
    <property type="match status" value="1"/>
</dbReference>
<dbReference type="GO" id="GO:0015031">
    <property type="term" value="P:protein transport"/>
    <property type="evidence" value="ECO:0007669"/>
    <property type="project" value="UniProtKB-UniRule"/>
</dbReference>
<reference evidence="8 9" key="1">
    <citation type="submission" date="2017-03" db="EMBL/GenBank/DDBJ databases">
        <title>An alternative strategy for trypanosome survival in the mammalian bloodstream revealed through genome and transcriptome analysis of the ubiquitous bovine parasite Trypanosoma (Megatrypanum) theileri.</title>
        <authorList>
            <person name="Kelly S."/>
            <person name="Ivens A."/>
            <person name="Mott A."/>
            <person name="O'Neill E."/>
            <person name="Emms D."/>
            <person name="Macleod O."/>
            <person name="Voorheis P."/>
            <person name="Matthews J."/>
            <person name="Matthews K."/>
            <person name="Carrington M."/>
        </authorList>
    </citation>
    <scope>NUCLEOTIDE SEQUENCE [LARGE SCALE GENOMIC DNA]</scope>
    <source>
        <strain evidence="8">Edinburgh</strain>
    </source>
</reference>
<dbReference type="OrthoDB" id="306304at2759"/>
<dbReference type="PANTHER" id="PTHR23306">
    <property type="entry name" value="TUMOR SUSCEPTIBILITY GENE 101 PROTEIN-RELATED"/>
    <property type="match status" value="1"/>
</dbReference>
<dbReference type="SUPFAM" id="SSF140111">
    <property type="entry name" value="Endosomal sorting complex assembly domain"/>
    <property type="match status" value="1"/>
</dbReference>
<dbReference type="VEuPathDB" id="TriTrypDB:TM35_000172670"/>
<feature type="compositionally biased region" description="Polar residues" evidence="6">
    <location>
        <begin position="364"/>
        <end position="378"/>
    </location>
</feature>
<dbReference type="Gene3D" id="6.10.140.820">
    <property type="match status" value="1"/>
</dbReference>
<dbReference type="PANTHER" id="PTHR23306:SF3">
    <property type="entry name" value="TUMOR SUPPRESSOR PROTEIN 101"/>
    <property type="match status" value="1"/>
</dbReference>
<dbReference type="InterPro" id="IPR017916">
    <property type="entry name" value="SB_dom"/>
</dbReference>
<evidence type="ECO:0000256" key="4">
    <source>
        <dbReference type="ARBA" id="ARBA00022927"/>
    </source>
</evidence>
<dbReference type="InterPro" id="IPR016135">
    <property type="entry name" value="UBQ-conjugating_enzyme/RWD"/>
</dbReference>
<keyword evidence="9" id="KW-1185">Reference proteome</keyword>
<evidence type="ECO:0000313" key="9">
    <source>
        <dbReference type="Proteomes" id="UP000192257"/>
    </source>
</evidence>
<dbReference type="AlphaFoldDB" id="A0A1X0NUM5"/>
<accession>A0A1X0NUM5</accession>
<feature type="non-terminal residue" evidence="8">
    <location>
        <position position="428"/>
    </location>
</feature>
<dbReference type="STRING" id="67003.A0A1X0NUM5"/>
<dbReference type="GO" id="GO:0000813">
    <property type="term" value="C:ESCRT I complex"/>
    <property type="evidence" value="ECO:0007669"/>
    <property type="project" value="TreeGrafter"/>
</dbReference>
<keyword evidence="4 5" id="KW-0653">Protein transport</keyword>
<dbReference type="PROSITE" id="PS51312">
    <property type="entry name" value="SB"/>
    <property type="match status" value="1"/>
</dbReference>
<evidence type="ECO:0000256" key="5">
    <source>
        <dbReference type="PROSITE-ProRule" id="PRU00644"/>
    </source>
</evidence>
<dbReference type="GeneID" id="39986126"/>
<keyword evidence="3" id="KW-0967">Endosome</keyword>
<name>A0A1X0NUM5_9TRYP</name>
<dbReference type="InterPro" id="IPR052070">
    <property type="entry name" value="ESCRT-I_UEV_domain"/>
</dbReference>
<gene>
    <name evidence="8" type="ORF">TM35_000172670</name>
</gene>
<feature type="region of interest" description="Disordered" evidence="6">
    <location>
        <begin position="364"/>
        <end position="388"/>
    </location>
</feature>
<dbReference type="RefSeq" id="XP_028882461.1">
    <property type="nucleotide sequence ID" value="XM_029026346.1"/>
</dbReference>
<comment type="caution">
    <text evidence="8">The sequence shown here is derived from an EMBL/GenBank/DDBJ whole genome shotgun (WGS) entry which is preliminary data.</text>
</comment>
<dbReference type="EMBL" id="NBCO01000017">
    <property type="protein sequence ID" value="ORC88395.1"/>
    <property type="molecule type" value="Genomic_DNA"/>
</dbReference>
<dbReference type="GO" id="GO:0008333">
    <property type="term" value="P:endosome to lysosome transport"/>
    <property type="evidence" value="ECO:0007669"/>
    <property type="project" value="TreeGrafter"/>
</dbReference>
<dbReference type="Proteomes" id="UP000192257">
    <property type="component" value="Unassembled WGS sequence"/>
</dbReference>
<dbReference type="GO" id="GO:0043130">
    <property type="term" value="F:ubiquitin binding"/>
    <property type="evidence" value="ECO:0007669"/>
    <property type="project" value="TreeGrafter"/>
</dbReference>
<sequence length="428" mass="47013">MSGEELRKYVNVEVLCKHYTPAAAIAISKYLEDFMVYLSNFGTITASFRKHDAQVLLFLDCPLFVRPPSKGQNNNNKNNNSNNSNNRSSGSGSGRPQPLNVVVQFPAAFPTIAPFCSVVPGGGYQQWRVRQPSRVVAANGAVQLPELSLLKGAAPPYSLLEILLALTEQFELEFPLVPAANTTPLNTAASTQGRINTAATNMSEEERRRTIQRAAEALMLHLLSKAEGYLDTREEALRHLGRLYKCGGAMREARALLEQRKADLLRYSPALGKVEKITATLEQLPDSPEVHSTCIVPADELQARALELLGEIHASDDSLELLERSLKAGQLSCEEYVRRVSDVGREQFEARFLFGRVTEAVNRSATGTGPRLPQNTPRANAAQRHTGEPIKVPTKLENEEVLLREFPEVGTEMIKAVLNLANGSLSEA</sequence>
<evidence type="ECO:0000313" key="8">
    <source>
        <dbReference type="EMBL" id="ORC88395.1"/>
    </source>
</evidence>
<evidence type="ECO:0000256" key="6">
    <source>
        <dbReference type="SAM" id="MobiDB-lite"/>
    </source>
</evidence>
<feature type="region of interest" description="Disordered" evidence="6">
    <location>
        <begin position="69"/>
        <end position="95"/>
    </location>
</feature>
<evidence type="ECO:0000256" key="1">
    <source>
        <dbReference type="ARBA" id="ARBA00004177"/>
    </source>
</evidence>
<evidence type="ECO:0000256" key="3">
    <source>
        <dbReference type="ARBA" id="ARBA00022753"/>
    </source>
</evidence>
<comment type="subcellular location">
    <subcellularLocation>
        <location evidence="1">Endosome</location>
    </subcellularLocation>
</comment>
<proteinExistence type="predicted"/>
<dbReference type="CDD" id="cd11685">
    <property type="entry name" value="UEV_TSG101-like"/>
    <property type="match status" value="1"/>
</dbReference>
<feature type="domain" description="SB" evidence="7">
    <location>
        <begin position="299"/>
        <end position="367"/>
    </location>
</feature>